<evidence type="ECO:0000256" key="1">
    <source>
        <dbReference type="ARBA" id="ARBA00004141"/>
    </source>
</evidence>
<dbReference type="GO" id="GO:0120547">
    <property type="term" value="F:heme A synthase activity"/>
    <property type="evidence" value="ECO:0007669"/>
    <property type="project" value="UniProtKB-EC"/>
</dbReference>
<feature type="binding site" description="axial binding residue" evidence="11">
    <location>
        <position position="215"/>
    </location>
    <ligand>
        <name>heme</name>
        <dbReference type="ChEBI" id="CHEBI:30413"/>
    </ligand>
    <ligandPart>
        <name>Fe</name>
        <dbReference type="ChEBI" id="CHEBI:18248"/>
    </ligandPart>
</feature>
<comment type="subunit">
    <text evidence="11">Interacts with CtaB.</text>
</comment>
<feature type="transmembrane region" description="Helical" evidence="11">
    <location>
        <begin position="92"/>
        <end position="114"/>
    </location>
</feature>
<dbReference type="PANTHER" id="PTHR35457:SF1">
    <property type="entry name" value="HEME A SYNTHASE"/>
    <property type="match status" value="1"/>
</dbReference>
<feature type="transmembrane region" description="Helical" evidence="11">
    <location>
        <begin position="243"/>
        <end position="269"/>
    </location>
</feature>
<dbReference type="Pfam" id="PF02628">
    <property type="entry name" value="COX15-CtaA"/>
    <property type="match status" value="1"/>
</dbReference>
<keyword evidence="6 11" id="KW-0560">Oxidoreductase</keyword>
<evidence type="ECO:0000256" key="10">
    <source>
        <dbReference type="ARBA" id="ARBA00023157"/>
    </source>
</evidence>
<comment type="similarity">
    <text evidence="11">Belongs to the COX15/CtaA family. Type 1 subfamily.</text>
</comment>
<keyword evidence="3 11" id="KW-0812">Transmembrane</keyword>
<evidence type="ECO:0000256" key="9">
    <source>
        <dbReference type="ARBA" id="ARBA00023136"/>
    </source>
</evidence>
<keyword evidence="13" id="KW-1185">Reference proteome</keyword>
<dbReference type="Proteomes" id="UP000281498">
    <property type="component" value="Unassembled WGS sequence"/>
</dbReference>
<gene>
    <name evidence="11" type="primary">ctaA</name>
    <name evidence="12" type="ORF">CR203_02215</name>
</gene>
<evidence type="ECO:0000256" key="11">
    <source>
        <dbReference type="HAMAP-Rule" id="MF_01664"/>
    </source>
</evidence>
<accession>A0A3A9KWB9</accession>
<sequence length="305" mass="33549">MHRFLKTYGVITTIGMIVVLIQGALVTQTGSGEACGAEWPLCYGQLIPENPTIQTLIEYTHRLVSGLLGFMVIIHAIWSWRSIGHMKETKFFALLAVLFIVFQGLLGAAAVVWGQSNAVMALHFGFSLVSFTSVLLLTILAFEDGKFDSINIPSLSRKMKQYIYFVLVYIYIVVYTGAYVKHSESGSACSGWPLCNGQIIPSSSLDGRVAIQFGHRIAAGLLFLAILILFVQVLRKYRHERILVISSAISLVFVTFQVISGAVVIFTGFTINATIFHAFMVSLLFGAVSYTALLAYRSKTAIKRG</sequence>
<reference evidence="12 13" key="1">
    <citation type="submission" date="2017-10" db="EMBL/GenBank/DDBJ databases">
        <title>Bacillus sp. nov., a halophilic bacterium isolated from a Keqin Lake.</title>
        <authorList>
            <person name="Wang H."/>
        </authorList>
    </citation>
    <scope>NUCLEOTIDE SEQUENCE [LARGE SCALE GENOMIC DNA]</scope>
    <source>
        <strain evidence="12 13">KCTC 13187</strain>
    </source>
</reference>
<proteinExistence type="inferred from homology"/>
<organism evidence="12 13">
    <name type="scientific">Salipaludibacillus neizhouensis</name>
    <dbReference type="NCBI Taxonomy" id="885475"/>
    <lineage>
        <taxon>Bacteria</taxon>
        <taxon>Bacillati</taxon>
        <taxon>Bacillota</taxon>
        <taxon>Bacilli</taxon>
        <taxon>Bacillales</taxon>
        <taxon>Bacillaceae</taxon>
    </lineage>
</organism>
<dbReference type="RefSeq" id="WP_110937660.1">
    <property type="nucleotide sequence ID" value="NZ_KZ614146.1"/>
</dbReference>
<dbReference type="PANTHER" id="PTHR35457">
    <property type="entry name" value="HEME A SYNTHASE"/>
    <property type="match status" value="1"/>
</dbReference>
<evidence type="ECO:0000256" key="5">
    <source>
        <dbReference type="ARBA" id="ARBA00022989"/>
    </source>
</evidence>
<comment type="subcellular location">
    <subcellularLocation>
        <location evidence="11">Cell membrane</location>
        <topology evidence="11">Multi-pass membrane protein</topology>
    </subcellularLocation>
    <subcellularLocation>
        <location evidence="1">Membrane</location>
        <topology evidence="1">Multi-pass membrane protein</topology>
    </subcellularLocation>
</comment>
<keyword evidence="4 11" id="KW-0479">Metal-binding</keyword>
<feature type="transmembrane region" description="Helical" evidence="11">
    <location>
        <begin position="7"/>
        <end position="25"/>
    </location>
</feature>
<dbReference type="InterPro" id="IPR023755">
    <property type="entry name" value="HemeA_Synthase_type1"/>
</dbReference>
<keyword evidence="5 11" id="KW-1133">Transmembrane helix</keyword>
<evidence type="ECO:0000256" key="6">
    <source>
        <dbReference type="ARBA" id="ARBA00023002"/>
    </source>
</evidence>
<dbReference type="GO" id="GO:0006784">
    <property type="term" value="P:heme A biosynthetic process"/>
    <property type="evidence" value="ECO:0007669"/>
    <property type="project" value="UniProtKB-UniRule"/>
</dbReference>
<feature type="binding site" description="axial binding residue" evidence="11">
    <location>
        <position position="277"/>
    </location>
    <ligand>
        <name>heme</name>
        <dbReference type="ChEBI" id="CHEBI:30413"/>
    </ligand>
    <ligandPart>
        <name>Fe</name>
        <dbReference type="ChEBI" id="CHEBI:18248"/>
    </ligandPart>
</feature>
<comment type="caution">
    <text evidence="12">The sequence shown here is derived from an EMBL/GenBank/DDBJ whole genome shotgun (WGS) entry which is preliminary data.</text>
</comment>
<evidence type="ECO:0000256" key="2">
    <source>
        <dbReference type="ARBA" id="ARBA00022475"/>
    </source>
</evidence>
<comment type="function">
    <text evidence="11">Catalyzes the conversion of heme O to heme A by two successive hydroxylations of the methyl group at C8. The first hydroxylation forms heme I, the second hydroxylation results in an unstable dihydroxymethyl group, which spontaneously dehydrates, resulting in the formyl group of heme A.</text>
</comment>
<evidence type="ECO:0000256" key="7">
    <source>
        <dbReference type="ARBA" id="ARBA00023004"/>
    </source>
</evidence>
<keyword evidence="2 11" id="KW-1003">Cell membrane</keyword>
<keyword evidence="9 11" id="KW-0472">Membrane</keyword>
<dbReference type="GO" id="GO:0046872">
    <property type="term" value="F:metal ion binding"/>
    <property type="evidence" value="ECO:0007669"/>
    <property type="project" value="UniProtKB-KW"/>
</dbReference>
<dbReference type="InterPro" id="IPR050450">
    <property type="entry name" value="COX15/CtaA_HemeA_synthase"/>
</dbReference>
<feature type="transmembrane region" description="Helical" evidence="11">
    <location>
        <begin position="213"/>
        <end position="231"/>
    </location>
</feature>
<evidence type="ECO:0000256" key="3">
    <source>
        <dbReference type="ARBA" id="ARBA00022692"/>
    </source>
</evidence>
<feature type="transmembrane region" description="Helical" evidence="11">
    <location>
        <begin position="120"/>
        <end position="142"/>
    </location>
</feature>
<feature type="transmembrane region" description="Helical" evidence="11">
    <location>
        <begin position="59"/>
        <end position="80"/>
    </location>
</feature>
<dbReference type="EC" id="1.17.99.9" evidence="11"/>
<keyword evidence="8 11" id="KW-0350">Heme biosynthesis</keyword>
<dbReference type="GO" id="GO:0005886">
    <property type="term" value="C:plasma membrane"/>
    <property type="evidence" value="ECO:0007669"/>
    <property type="project" value="UniProtKB-SubCell"/>
</dbReference>
<keyword evidence="7 11" id="KW-0408">Iron</keyword>
<comment type="cofactor">
    <cofactor evidence="11">
        <name>heme b</name>
        <dbReference type="ChEBI" id="CHEBI:60344"/>
    </cofactor>
</comment>
<dbReference type="EMBL" id="PDOE01000001">
    <property type="protein sequence ID" value="RKL68876.1"/>
    <property type="molecule type" value="Genomic_DNA"/>
</dbReference>
<dbReference type="HAMAP" id="MF_01664">
    <property type="entry name" value="HemeA_synth_type1"/>
    <property type="match status" value="1"/>
</dbReference>
<dbReference type="UniPathway" id="UPA00269">
    <property type="reaction ID" value="UER00713"/>
</dbReference>
<dbReference type="InterPro" id="IPR003780">
    <property type="entry name" value="COX15/CtaA_fam"/>
</dbReference>
<dbReference type="OrthoDB" id="9816428at2"/>
<evidence type="ECO:0000313" key="12">
    <source>
        <dbReference type="EMBL" id="RKL68876.1"/>
    </source>
</evidence>
<comment type="catalytic activity">
    <reaction evidence="11">
        <text>Fe(II)-heme o + 2 A + H2O = Fe(II)-heme a + 2 AH2</text>
        <dbReference type="Rhea" id="RHEA:63388"/>
        <dbReference type="ChEBI" id="CHEBI:13193"/>
        <dbReference type="ChEBI" id="CHEBI:15377"/>
        <dbReference type="ChEBI" id="CHEBI:17499"/>
        <dbReference type="ChEBI" id="CHEBI:60530"/>
        <dbReference type="ChEBI" id="CHEBI:61715"/>
        <dbReference type="EC" id="1.17.99.9"/>
    </reaction>
</comment>
<dbReference type="AlphaFoldDB" id="A0A3A9KWB9"/>
<name>A0A3A9KWB9_9BACI</name>
<evidence type="ECO:0000256" key="4">
    <source>
        <dbReference type="ARBA" id="ARBA00022723"/>
    </source>
</evidence>
<comment type="pathway">
    <text evidence="11">Porphyrin-containing compound metabolism; heme A biosynthesis; heme A from heme O: step 1/1.</text>
</comment>
<feature type="transmembrane region" description="Helical" evidence="11">
    <location>
        <begin position="162"/>
        <end position="180"/>
    </location>
</feature>
<evidence type="ECO:0000256" key="8">
    <source>
        <dbReference type="ARBA" id="ARBA00023133"/>
    </source>
</evidence>
<evidence type="ECO:0000313" key="13">
    <source>
        <dbReference type="Proteomes" id="UP000281498"/>
    </source>
</evidence>
<keyword evidence="10" id="KW-1015">Disulfide bond</keyword>
<protein>
    <recommendedName>
        <fullName evidence="11">Heme A synthase</fullName>
        <shortName evidence="11">HAS</shortName>
        <ecNumber evidence="11">1.17.99.9</ecNumber>
    </recommendedName>
    <alternativeName>
        <fullName evidence="11">Cytochrome aa3-controlling protein</fullName>
    </alternativeName>
</protein>
<feature type="transmembrane region" description="Helical" evidence="11">
    <location>
        <begin position="275"/>
        <end position="296"/>
    </location>
</feature>